<evidence type="ECO:0000313" key="1">
    <source>
        <dbReference type="EMBL" id="JAE28556.1"/>
    </source>
</evidence>
<organism evidence="1">
    <name type="scientific">Arundo donax</name>
    <name type="common">Giant reed</name>
    <name type="synonym">Donax arundinaceus</name>
    <dbReference type="NCBI Taxonomy" id="35708"/>
    <lineage>
        <taxon>Eukaryota</taxon>
        <taxon>Viridiplantae</taxon>
        <taxon>Streptophyta</taxon>
        <taxon>Embryophyta</taxon>
        <taxon>Tracheophyta</taxon>
        <taxon>Spermatophyta</taxon>
        <taxon>Magnoliopsida</taxon>
        <taxon>Liliopsida</taxon>
        <taxon>Poales</taxon>
        <taxon>Poaceae</taxon>
        <taxon>PACMAD clade</taxon>
        <taxon>Arundinoideae</taxon>
        <taxon>Arundineae</taxon>
        <taxon>Arundo</taxon>
    </lineage>
</organism>
<reference evidence="1" key="1">
    <citation type="submission" date="2014-09" db="EMBL/GenBank/DDBJ databases">
        <authorList>
            <person name="Magalhaes I.L.F."/>
            <person name="Oliveira U."/>
            <person name="Santos F.R."/>
            <person name="Vidigal T.H.D.A."/>
            <person name="Brescovit A.D."/>
            <person name="Santos A.J."/>
        </authorList>
    </citation>
    <scope>NUCLEOTIDE SEQUENCE</scope>
    <source>
        <tissue evidence="1">Shoot tissue taken approximately 20 cm above the soil surface</tissue>
    </source>
</reference>
<protein>
    <submittedName>
        <fullName evidence="1">Uncharacterized protein</fullName>
    </submittedName>
</protein>
<reference evidence="1" key="2">
    <citation type="journal article" date="2015" name="Data Brief">
        <title>Shoot transcriptome of the giant reed, Arundo donax.</title>
        <authorList>
            <person name="Barrero R.A."/>
            <person name="Guerrero F.D."/>
            <person name="Moolhuijzen P."/>
            <person name="Goolsby J.A."/>
            <person name="Tidwell J."/>
            <person name="Bellgard S.E."/>
            <person name="Bellgard M.I."/>
        </authorList>
    </citation>
    <scope>NUCLEOTIDE SEQUENCE</scope>
    <source>
        <tissue evidence="1">Shoot tissue taken approximately 20 cm above the soil surface</tissue>
    </source>
</reference>
<name>A0A0A9H155_ARUDO</name>
<dbReference type="AlphaFoldDB" id="A0A0A9H155"/>
<dbReference type="EMBL" id="GBRH01169340">
    <property type="protein sequence ID" value="JAE28556.1"/>
    <property type="molecule type" value="Transcribed_RNA"/>
</dbReference>
<sequence>MYTRLTHLHFCFSCDQQLSKRNGIYFQLHDQL</sequence>
<proteinExistence type="predicted"/>
<accession>A0A0A9H155</accession>